<protein>
    <submittedName>
        <fullName evidence="3">Uncharacterized protein</fullName>
    </submittedName>
</protein>
<organism evidence="3 10">
    <name type="scientific">Mycobacterium tuberculosis</name>
    <dbReference type="NCBI Taxonomy" id="1773"/>
    <lineage>
        <taxon>Bacteria</taxon>
        <taxon>Bacillati</taxon>
        <taxon>Actinomycetota</taxon>
        <taxon>Actinomycetes</taxon>
        <taxon>Mycobacteriales</taxon>
        <taxon>Mycobacteriaceae</taxon>
        <taxon>Mycobacterium</taxon>
        <taxon>Mycobacterium tuberculosis complex</taxon>
    </lineage>
</organism>
<dbReference type="EMBL" id="CFOH01000008">
    <property type="protein sequence ID" value="CFE46322.1"/>
    <property type="molecule type" value="Genomic_DNA"/>
</dbReference>
<dbReference type="EMBL" id="CSAD01000097">
    <property type="protein sequence ID" value="COV09249.1"/>
    <property type="molecule type" value="Genomic_DNA"/>
</dbReference>
<dbReference type="EMBL" id="CGCX01000326">
    <property type="protein sequence ID" value="CFR73039.1"/>
    <property type="molecule type" value="Genomic_DNA"/>
</dbReference>
<evidence type="ECO:0000313" key="4">
    <source>
        <dbReference type="EMBL" id="CNU20874.1"/>
    </source>
</evidence>
<evidence type="ECO:0000313" key="2">
    <source>
        <dbReference type="EMBL" id="CFE46322.1"/>
    </source>
</evidence>
<dbReference type="Proteomes" id="UP000046947">
    <property type="component" value="Unassembled WGS sequence"/>
</dbReference>
<evidence type="ECO:0000313" key="3">
    <source>
        <dbReference type="EMBL" id="CFR73039.1"/>
    </source>
</evidence>
<dbReference type="EMBL" id="CQQC01000048">
    <property type="protein sequence ID" value="CNU20874.1"/>
    <property type="molecule type" value="Genomic_DNA"/>
</dbReference>
<dbReference type="AlphaFoldDB" id="A0A654TYJ3"/>
<dbReference type="Proteomes" id="UP000039217">
    <property type="component" value="Unassembled WGS sequence"/>
</dbReference>
<proteinExistence type="predicted"/>
<evidence type="ECO:0000313" key="6">
    <source>
        <dbReference type="EMBL" id="COY52957.1"/>
    </source>
</evidence>
<evidence type="ECO:0000313" key="9">
    <source>
        <dbReference type="Proteomes" id="UP000045842"/>
    </source>
</evidence>
<dbReference type="Proteomes" id="UP000045842">
    <property type="component" value="Unassembled WGS sequence"/>
</dbReference>
<evidence type="ECO:0000313" key="8">
    <source>
        <dbReference type="Proteomes" id="UP000039217"/>
    </source>
</evidence>
<evidence type="ECO:0000313" key="5">
    <source>
        <dbReference type="EMBL" id="COV09249.1"/>
    </source>
</evidence>
<reference evidence="6" key="2">
    <citation type="submission" date="2015-03" db="EMBL/GenBank/DDBJ databases">
        <authorList>
            <consortium name="Pathogen Informatics"/>
            <person name="Murphy D."/>
        </authorList>
    </citation>
    <scope>NUCLEOTIDE SEQUENCE</scope>
    <source>
        <strain evidence="6">N09902308</strain>
    </source>
</reference>
<evidence type="ECO:0000313" key="7">
    <source>
        <dbReference type="Proteomes" id="UP000039021"/>
    </source>
</evidence>
<dbReference type="Proteomes" id="UP000046680">
    <property type="component" value="Unassembled WGS sequence"/>
</dbReference>
<evidence type="ECO:0000313" key="11">
    <source>
        <dbReference type="Proteomes" id="UP000046947"/>
    </source>
</evidence>
<reference evidence="7 8" key="1">
    <citation type="submission" date="2015-03" db="EMBL/GenBank/DDBJ databases">
        <authorList>
            <consortium name="Pathogen Informatics"/>
        </authorList>
    </citation>
    <scope>NUCLEOTIDE SEQUENCE [LARGE SCALE GENOMIC DNA]</scope>
    <source>
        <strain evidence="3 10">C09601061</strain>
        <strain evidence="4 8">D00501624</strain>
        <strain evidence="5 9">G09801536</strain>
        <strain evidence="2 11">H09601792</strain>
        <strain evidence="7">N09902308</strain>
    </source>
</reference>
<evidence type="ECO:0000313" key="10">
    <source>
        <dbReference type="Proteomes" id="UP000046680"/>
    </source>
</evidence>
<gene>
    <name evidence="3" type="ORF">ERS007657_01154</name>
    <name evidence="4" type="ORF">ERS007661_00274</name>
    <name evidence="5" type="ORF">ERS007679_01013</name>
    <name evidence="2" type="ORF">ERS007688_00100</name>
    <name evidence="6" type="ORF">ERS007739_02752</name>
</gene>
<accession>A0A654TYJ3</accession>
<dbReference type="Proteomes" id="UP000039021">
    <property type="component" value="Unassembled WGS sequence"/>
</dbReference>
<evidence type="ECO:0000256" key="1">
    <source>
        <dbReference type="SAM" id="MobiDB-lite"/>
    </source>
</evidence>
<name>A0A654TYJ3_MYCTX</name>
<sequence length="80" mass="8501">MHGGTELLAHQPDAGNDVAPLICTTDLQRAAVAPVQFDVVVGLQQQVAEFGVRDPLPRQTPPDGVAGQHHVDREVLADIT</sequence>
<feature type="region of interest" description="Disordered" evidence="1">
    <location>
        <begin position="53"/>
        <end position="72"/>
    </location>
</feature>
<dbReference type="EMBL" id="CSBK01001308">
    <property type="protein sequence ID" value="COY52957.1"/>
    <property type="molecule type" value="Genomic_DNA"/>
</dbReference>